<dbReference type="KEGG" id="csab:103234130"/>
<reference evidence="6" key="2">
    <citation type="submission" date="2025-08" db="UniProtKB">
        <authorList>
            <consortium name="Ensembl"/>
        </authorList>
    </citation>
    <scope>IDENTIFICATION</scope>
</reference>
<reference evidence="6" key="3">
    <citation type="submission" date="2025-09" db="UniProtKB">
        <authorList>
            <consortium name="Ensembl"/>
        </authorList>
    </citation>
    <scope>IDENTIFICATION</scope>
</reference>
<dbReference type="EMBL" id="AQIB01079196">
    <property type="status" value="NOT_ANNOTATED_CDS"/>
    <property type="molecule type" value="Genomic_DNA"/>
</dbReference>
<evidence type="ECO:0000313" key="7">
    <source>
        <dbReference type="Proteomes" id="UP000029965"/>
    </source>
</evidence>
<dbReference type="InterPro" id="IPR016126">
    <property type="entry name" value="Secretoglobin"/>
</dbReference>
<dbReference type="GeneTree" id="ENSGT00530000063866"/>
<evidence type="ECO:0000313" key="6">
    <source>
        <dbReference type="Ensembl" id="ENSCSAP00000002806.1"/>
    </source>
</evidence>
<gene>
    <name evidence="6" type="primary">SCGB1D1</name>
</gene>
<dbReference type="InterPro" id="IPR035960">
    <property type="entry name" value="Secretoglobin_sf"/>
</dbReference>
<evidence type="ECO:0000256" key="2">
    <source>
        <dbReference type="ARBA" id="ARBA00022525"/>
    </source>
</evidence>
<keyword evidence="3 5" id="KW-0732">Signal</keyword>
<keyword evidence="2" id="KW-0964">Secreted</keyword>
<reference evidence="6 7" key="1">
    <citation type="submission" date="2014-03" db="EMBL/GenBank/DDBJ databases">
        <authorList>
            <person name="Warren W."/>
            <person name="Wilson R.K."/>
        </authorList>
    </citation>
    <scope>NUCLEOTIDE SEQUENCE</scope>
</reference>
<evidence type="ECO:0000256" key="3">
    <source>
        <dbReference type="ARBA" id="ARBA00022729"/>
    </source>
</evidence>
<evidence type="ECO:0000256" key="5">
    <source>
        <dbReference type="SAM" id="SignalP"/>
    </source>
</evidence>
<accession>A0A0D9R2G7</accession>
<organism evidence="6 7">
    <name type="scientific">Chlorocebus sabaeus</name>
    <name type="common">Green monkey</name>
    <name type="synonym">Simia sabaea</name>
    <dbReference type="NCBI Taxonomy" id="60711"/>
    <lineage>
        <taxon>Eukaryota</taxon>
        <taxon>Metazoa</taxon>
        <taxon>Chordata</taxon>
        <taxon>Craniata</taxon>
        <taxon>Vertebrata</taxon>
        <taxon>Euteleostomi</taxon>
        <taxon>Mammalia</taxon>
        <taxon>Eutheria</taxon>
        <taxon>Euarchontoglires</taxon>
        <taxon>Primates</taxon>
        <taxon>Haplorrhini</taxon>
        <taxon>Catarrhini</taxon>
        <taxon>Cercopithecidae</taxon>
        <taxon>Cercopithecinae</taxon>
        <taxon>Chlorocebus</taxon>
    </lineage>
</organism>
<dbReference type="PANTHER" id="PTHR11332">
    <property type="entry name" value="SECRETOGLOBIN FAMILY 1D"/>
    <property type="match status" value="1"/>
</dbReference>
<keyword evidence="7" id="KW-1185">Reference proteome</keyword>
<dbReference type="PROSITE" id="PS51311">
    <property type="entry name" value="SCGB"/>
    <property type="match status" value="1"/>
</dbReference>
<protein>
    <submittedName>
        <fullName evidence="6">Secretoglobin family 1D member 1</fullName>
    </submittedName>
</protein>
<dbReference type="Bgee" id="ENSCSAG00000006515">
    <property type="expression patterns" value="Expressed in blood"/>
</dbReference>
<dbReference type="PANTHER" id="PTHR11332:SF5">
    <property type="entry name" value="SECRETOGLOBIN FAMILY 1D MEMBER 1"/>
    <property type="match status" value="1"/>
</dbReference>
<proteinExistence type="inferred from homology"/>
<feature type="chain" id="PRO_5002344757" evidence="5">
    <location>
        <begin position="22"/>
        <end position="90"/>
    </location>
</feature>
<dbReference type="Ensembl" id="ENSCSAT00000004555.1">
    <property type="protein sequence ID" value="ENSCSAP00000002806.1"/>
    <property type="gene ID" value="ENSCSAG00000006515.1"/>
</dbReference>
<name>A0A0D9R2G7_CHLSB</name>
<dbReference type="STRING" id="60711.ENSCSAP00000002806"/>
<dbReference type="BioGRID-ORCS" id="103234130">
    <property type="hits" value="0 hits in 6 CRISPR screens"/>
</dbReference>
<sequence length="90" mass="9878">MRLLVCLVLLTLALCCYRANAVVCQAVGSEIAGFLLAGKPVFKFQLAKFKAPLEAVAAKMEVKKCVDLMAYEKRVLITKTLGKIAEKCDR</sequence>
<feature type="signal peptide" evidence="5">
    <location>
        <begin position="1"/>
        <end position="21"/>
    </location>
</feature>
<dbReference type="eggNOG" id="ENOG502SXZG">
    <property type="taxonomic scope" value="Eukaryota"/>
</dbReference>
<dbReference type="AlphaFoldDB" id="A0A0D9R2G7"/>
<evidence type="ECO:0000256" key="1">
    <source>
        <dbReference type="ARBA" id="ARBA00004613"/>
    </source>
</evidence>
<dbReference type="EMBL" id="AQIB01079197">
    <property type="status" value="NOT_ANNOTATED_CDS"/>
    <property type="molecule type" value="Genomic_DNA"/>
</dbReference>
<dbReference type="SUPFAM" id="SSF48201">
    <property type="entry name" value="Uteroglobin-like"/>
    <property type="match status" value="1"/>
</dbReference>
<comment type="similarity">
    <text evidence="4">Belongs to the secretoglobin family. Lipophilin subfamily.</text>
</comment>
<evidence type="ECO:0000256" key="4">
    <source>
        <dbReference type="ARBA" id="ARBA00038364"/>
    </source>
</evidence>
<dbReference type="OMA" id="DMMAYEK"/>
<dbReference type="OrthoDB" id="9535440at2759"/>
<dbReference type="Pfam" id="PF01099">
    <property type="entry name" value="Uteroglobin"/>
    <property type="match status" value="1"/>
</dbReference>
<comment type="subcellular location">
    <subcellularLocation>
        <location evidence="1">Secreted</location>
    </subcellularLocation>
</comment>
<dbReference type="GO" id="GO:0005615">
    <property type="term" value="C:extracellular space"/>
    <property type="evidence" value="ECO:0007669"/>
    <property type="project" value="Ensembl"/>
</dbReference>
<dbReference type="CDD" id="cd00633">
    <property type="entry name" value="Secretoglobin"/>
    <property type="match status" value="1"/>
</dbReference>
<dbReference type="Proteomes" id="UP000029965">
    <property type="component" value="Chromosome 1"/>
</dbReference>